<accession>A0ABT7LDP4</accession>
<feature type="region of interest" description="Disordered" evidence="5">
    <location>
        <begin position="184"/>
        <end position="439"/>
    </location>
</feature>
<feature type="compositionally biased region" description="Low complexity" evidence="5">
    <location>
        <begin position="309"/>
        <end position="327"/>
    </location>
</feature>
<evidence type="ECO:0000256" key="1">
    <source>
        <dbReference type="ARBA" id="ARBA00004167"/>
    </source>
</evidence>
<dbReference type="Proteomes" id="UP001238603">
    <property type="component" value="Unassembled WGS sequence"/>
</dbReference>
<keyword evidence="3" id="KW-1133">Transmembrane helix</keyword>
<protein>
    <submittedName>
        <fullName evidence="6">TonB family protein</fullName>
    </submittedName>
</protein>
<feature type="region of interest" description="Disordered" evidence="5">
    <location>
        <begin position="86"/>
        <end position="166"/>
    </location>
</feature>
<organism evidence="6 7">
    <name type="scientific">Roseateles subflavus</name>
    <dbReference type="NCBI Taxonomy" id="3053353"/>
    <lineage>
        <taxon>Bacteria</taxon>
        <taxon>Pseudomonadati</taxon>
        <taxon>Pseudomonadota</taxon>
        <taxon>Betaproteobacteria</taxon>
        <taxon>Burkholderiales</taxon>
        <taxon>Sphaerotilaceae</taxon>
        <taxon>Roseateles</taxon>
    </lineage>
</organism>
<reference evidence="6 7" key="1">
    <citation type="submission" date="2023-06" db="EMBL/GenBank/DDBJ databases">
        <title>Pelomonas sp. APW6 16S ribosomal RNA gene genome sequencing and assembly.</title>
        <authorList>
            <person name="Woo H."/>
        </authorList>
    </citation>
    <scope>NUCLEOTIDE SEQUENCE [LARGE SCALE GENOMIC DNA]</scope>
    <source>
        <strain evidence="6 7">APW6</strain>
    </source>
</reference>
<proteinExistence type="predicted"/>
<gene>
    <name evidence="6" type="ORF">QRD43_03575</name>
</gene>
<feature type="compositionally biased region" description="Low complexity" evidence="5">
    <location>
        <begin position="280"/>
        <end position="302"/>
    </location>
</feature>
<dbReference type="Pfam" id="PF13103">
    <property type="entry name" value="TonB_2"/>
    <property type="match status" value="1"/>
</dbReference>
<feature type="compositionally biased region" description="Basic and acidic residues" evidence="5">
    <location>
        <begin position="497"/>
        <end position="509"/>
    </location>
</feature>
<dbReference type="NCBIfam" id="TIGR01352">
    <property type="entry name" value="tonB_Cterm"/>
    <property type="match status" value="1"/>
</dbReference>
<feature type="compositionally biased region" description="Low complexity" evidence="5">
    <location>
        <begin position="101"/>
        <end position="111"/>
    </location>
</feature>
<evidence type="ECO:0000256" key="2">
    <source>
        <dbReference type="ARBA" id="ARBA00022692"/>
    </source>
</evidence>
<evidence type="ECO:0000313" key="7">
    <source>
        <dbReference type="Proteomes" id="UP001238603"/>
    </source>
</evidence>
<dbReference type="Gene3D" id="3.30.1150.10">
    <property type="match status" value="1"/>
</dbReference>
<dbReference type="SUPFAM" id="SSF74653">
    <property type="entry name" value="TolA/TonB C-terminal domain"/>
    <property type="match status" value="1"/>
</dbReference>
<comment type="subcellular location">
    <subcellularLocation>
        <location evidence="1">Membrane</location>
        <topology evidence="1">Single-pass membrane protein</topology>
    </subcellularLocation>
</comment>
<keyword evidence="4" id="KW-0472">Membrane</keyword>
<feature type="compositionally biased region" description="Basic and acidic residues" evidence="5">
    <location>
        <begin position="352"/>
        <end position="426"/>
    </location>
</feature>
<feature type="region of interest" description="Disordered" evidence="5">
    <location>
        <begin position="497"/>
        <end position="535"/>
    </location>
</feature>
<keyword evidence="2" id="KW-0812">Transmembrane</keyword>
<evidence type="ECO:0000313" key="6">
    <source>
        <dbReference type="EMBL" id="MDL5030976.1"/>
    </source>
</evidence>
<comment type="caution">
    <text evidence="6">The sequence shown here is derived from an EMBL/GenBank/DDBJ whole genome shotgun (WGS) entry which is preliminary data.</text>
</comment>
<keyword evidence="7" id="KW-1185">Reference proteome</keyword>
<dbReference type="InterPro" id="IPR006260">
    <property type="entry name" value="TonB/TolA_C"/>
</dbReference>
<evidence type="ECO:0000256" key="3">
    <source>
        <dbReference type="ARBA" id="ARBA00022989"/>
    </source>
</evidence>
<sequence length="641" mass="68139">MKVAPFRLASPPAFRTQLPAALAAMAAAAHDPAGSAERGTVRRPTLSLALSLALHAFVLSLTFGGQGLGLPGLGLPWDGPVREPAPAPLQVRLSPPPEPASAPTFTSPAATQTIAQPDDQTSTAPADAPAEPPAPSKAVADPPPAQRPEPSAATSPAPATPTPRAAADRAWVALDTPQPDAWSVPRSLAASAPGASLEPSSAAPLDDAELARELLALKARPVQPSQDLTPPVDRTVATLPRPAASSAPDATLPDDDRQELERLLRRALARQETTSREAAQRLARVQAQAQSQDRQEAAAAEAARQESMRLAARAEAGRQALARQEAAQQERVRQEAARAETARMAASQAEAARAEAARVEAARAEQARQEATRAEAQRAEARLAEAARQDAARAEAARQEAARQESARQEAARAEAARQEASRAEAARAAAARAEAERLEGERQAAARLEADRQAAAQAAARAAEQAANAANAANAAKAAQLEAAERREARLREIGRQLDQERAQRDAEAASARQSKDLPFASSQRRGRLMGRSDPNPDLVAYGEAWARKIQLDTASFERLREPLRQPHFDALVTVAVRADGSVESVSFVRSSGSPALDAAIERTVRDLAHYPPFPEKLARDYDVIEIRRSWHFDTGIRLY</sequence>
<dbReference type="RefSeq" id="WP_285981097.1">
    <property type="nucleotide sequence ID" value="NZ_JASVDS010000001.1"/>
</dbReference>
<feature type="compositionally biased region" description="Pro residues" evidence="5">
    <location>
        <begin position="130"/>
        <end position="147"/>
    </location>
</feature>
<feature type="compositionally biased region" description="Low complexity" evidence="5">
    <location>
        <begin position="342"/>
        <end position="351"/>
    </location>
</feature>
<name>A0ABT7LDP4_9BURK</name>
<feature type="compositionally biased region" description="Basic and acidic residues" evidence="5">
    <location>
        <begin position="328"/>
        <end position="341"/>
    </location>
</feature>
<dbReference type="EMBL" id="JASVDS010000001">
    <property type="protein sequence ID" value="MDL5030976.1"/>
    <property type="molecule type" value="Genomic_DNA"/>
</dbReference>
<feature type="compositionally biased region" description="Low complexity" evidence="5">
    <location>
        <begin position="148"/>
        <end position="166"/>
    </location>
</feature>
<feature type="compositionally biased region" description="Polar residues" evidence="5">
    <location>
        <begin position="112"/>
        <end position="123"/>
    </location>
</feature>
<evidence type="ECO:0000256" key="4">
    <source>
        <dbReference type="ARBA" id="ARBA00023136"/>
    </source>
</evidence>
<evidence type="ECO:0000256" key="5">
    <source>
        <dbReference type="SAM" id="MobiDB-lite"/>
    </source>
</evidence>